<protein>
    <submittedName>
        <fullName evidence="3">Uncharacterized protein</fullName>
    </submittedName>
</protein>
<sequence length="338" mass="38850">MADNDIGLRRRNKANVLGAKEIDIPVGTDLYKEHLKQYGTRIEPINLDTPFNIAQFNGDSPTTQKSLNKSYVKEEPLQNDIVVSPNDIVEGIDDADDDQLEFPVIKEDLQLLKSKERVFSNGVADQTDKTAWKRRRRSSIKFALGAPLPLPYLTNNETDSVSNQNHYKNTKDIEKEKILDEKWNNIVNNNRKLVKERIDEIRNLEKQLKEGDVKKELVESRRGSVNLTQTEIGGNNFESSHRSYKINDDSIIIGTPEPEHKEEGTLDNIQHIVMENSKKLDIVLDTITGYDKGNRNNYLDEDVRPLRFGLSNINVEDIFWIGCIIVLLICNLYVYYYL</sequence>
<dbReference type="Proteomes" id="UP001623330">
    <property type="component" value="Unassembled WGS sequence"/>
</dbReference>
<keyword evidence="2" id="KW-0812">Transmembrane</keyword>
<evidence type="ECO:0000313" key="3">
    <source>
        <dbReference type="EMBL" id="KAL3232415.1"/>
    </source>
</evidence>
<dbReference type="EMBL" id="JBEVYD010000005">
    <property type="protein sequence ID" value="KAL3232415.1"/>
    <property type="molecule type" value="Genomic_DNA"/>
</dbReference>
<keyword evidence="2" id="KW-1133">Transmembrane helix</keyword>
<evidence type="ECO:0000256" key="2">
    <source>
        <dbReference type="SAM" id="Phobius"/>
    </source>
</evidence>
<reference evidence="3 4" key="1">
    <citation type="submission" date="2024-05" db="EMBL/GenBank/DDBJ databases">
        <title>Long read based assembly of the Candida bracarensis genome reveals expanded adhesin content.</title>
        <authorList>
            <person name="Marcet-Houben M."/>
            <person name="Ksiezopolska E."/>
            <person name="Gabaldon T."/>
        </authorList>
    </citation>
    <scope>NUCLEOTIDE SEQUENCE [LARGE SCALE GENOMIC DNA]</scope>
    <source>
        <strain evidence="3 4">CBM6</strain>
    </source>
</reference>
<feature type="transmembrane region" description="Helical" evidence="2">
    <location>
        <begin position="318"/>
        <end position="337"/>
    </location>
</feature>
<proteinExistence type="predicted"/>
<name>A0ABR4NUM2_9SACH</name>
<organism evidence="3 4">
    <name type="scientific">Nakaseomyces bracarensis</name>
    <dbReference type="NCBI Taxonomy" id="273131"/>
    <lineage>
        <taxon>Eukaryota</taxon>
        <taxon>Fungi</taxon>
        <taxon>Dikarya</taxon>
        <taxon>Ascomycota</taxon>
        <taxon>Saccharomycotina</taxon>
        <taxon>Saccharomycetes</taxon>
        <taxon>Saccharomycetales</taxon>
        <taxon>Saccharomycetaceae</taxon>
        <taxon>Nakaseomyces</taxon>
    </lineage>
</organism>
<comment type="caution">
    <text evidence="3">The sequence shown here is derived from an EMBL/GenBank/DDBJ whole genome shotgun (WGS) entry which is preliminary data.</text>
</comment>
<keyword evidence="1" id="KW-0175">Coiled coil</keyword>
<evidence type="ECO:0000313" key="4">
    <source>
        <dbReference type="Proteomes" id="UP001623330"/>
    </source>
</evidence>
<gene>
    <name evidence="3" type="ORF">RNJ44_04331</name>
</gene>
<evidence type="ECO:0000256" key="1">
    <source>
        <dbReference type="SAM" id="Coils"/>
    </source>
</evidence>
<keyword evidence="2" id="KW-0472">Membrane</keyword>
<feature type="coiled-coil region" evidence="1">
    <location>
        <begin position="187"/>
        <end position="221"/>
    </location>
</feature>
<keyword evidence="4" id="KW-1185">Reference proteome</keyword>
<accession>A0ABR4NUM2</accession>